<organism evidence="2 3">
    <name type="scientific">Pontibacter actiniarum</name>
    <dbReference type="NCBI Taxonomy" id="323450"/>
    <lineage>
        <taxon>Bacteria</taxon>
        <taxon>Pseudomonadati</taxon>
        <taxon>Bacteroidota</taxon>
        <taxon>Cytophagia</taxon>
        <taxon>Cytophagales</taxon>
        <taxon>Hymenobacteraceae</taxon>
        <taxon>Pontibacter</taxon>
    </lineage>
</organism>
<dbReference type="KEGG" id="pact:CA264_11380"/>
<accession>A0A1X9YSX5</accession>
<dbReference type="Proteomes" id="UP000266292">
    <property type="component" value="Chromosome"/>
</dbReference>
<dbReference type="RefSeq" id="WP_025607264.1">
    <property type="nucleotide sequence ID" value="NZ_CP021235.1"/>
</dbReference>
<evidence type="ECO:0000313" key="2">
    <source>
        <dbReference type="EMBL" id="ARS35989.1"/>
    </source>
</evidence>
<name>A0A1X9YSX5_9BACT</name>
<proteinExistence type="predicted"/>
<dbReference type="OrthoDB" id="9968655at2"/>
<feature type="chain" id="PRO_5010990884" evidence="1">
    <location>
        <begin position="22"/>
        <end position="509"/>
    </location>
</feature>
<evidence type="ECO:0000256" key="1">
    <source>
        <dbReference type="SAM" id="SignalP"/>
    </source>
</evidence>
<reference evidence="3" key="1">
    <citation type="submission" date="2017-05" db="EMBL/GenBank/DDBJ databases">
        <authorList>
            <person name="Ray J."/>
            <person name="Price M."/>
            <person name="Deutschbauer A."/>
        </authorList>
    </citation>
    <scope>NUCLEOTIDE SEQUENCE [LARGE SCALE GENOMIC DNA]</scope>
    <source>
        <strain evidence="3">DSM 19842</strain>
    </source>
</reference>
<dbReference type="AlphaFoldDB" id="A0A1X9YSX5"/>
<evidence type="ECO:0000313" key="3">
    <source>
        <dbReference type="Proteomes" id="UP000266292"/>
    </source>
</evidence>
<feature type="signal peptide" evidence="1">
    <location>
        <begin position="1"/>
        <end position="21"/>
    </location>
</feature>
<keyword evidence="1" id="KW-0732">Signal</keyword>
<protein>
    <submittedName>
        <fullName evidence="2">Uncharacterized protein</fullName>
    </submittedName>
</protein>
<dbReference type="EMBL" id="CP021235">
    <property type="protein sequence ID" value="ARS35989.1"/>
    <property type="molecule type" value="Genomic_DNA"/>
</dbReference>
<gene>
    <name evidence="2" type="ORF">CA264_11380</name>
</gene>
<keyword evidence="3" id="KW-1185">Reference proteome</keyword>
<sequence length="509" mass="57802">MKKLLLLLFLPFTLCAQSYDAQLGDMLKGNELREKFAEPPSRLQLKYGSTAGKFSFFDVKNKIAYQGFSTGAGKALQIGEFKDYVNFSETRFLTSEMEVSENQKVFIHGFVSASNKFYVLYSVSDKEKNKEFVYVNELSSKMKALGTPLLLTTFDEKKSYSSPIYFTSSPDKKSYAIVREYTDRGAADRIEVKAFSQHFAELYKTSIDVASMEDHLVLTDVAIGNDRRLYLYGQVDPRAKRLIVMAGAKNKAIPLVMTYDSKSQKIKQVQVGEPGIKEYYDSRFFLTPDNEPVVVSVYNAGRKVGYRVSHLEKGMSYSGLLTPTSEKLAKKYGGKGLFLTVKNLQRLHSGEYIFSLECNFIKTTKYSSYPVSGPVIFVGLNQQLDRLWENTLYKGQLTRDGRANSHRSFATSSGLLVIYNENFENLSLEPSGAKAGNLIKQQQAMPVALEINASGEMKRYPLFKEQDMLGFTLDMNHFIEIEKGQYQLRIFRDPRLKQYETAYGKLELN</sequence>